<reference evidence="5 6" key="2">
    <citation type="submission" date="2024-05" db="EMBL/GenBank/DDBJ databases">
        <authorList>
            <person name="Chen Y."/>
            <person name="Shah S."/>
            <person name="Dougan E. K."/>
            <person name="Thang M."/>
            <person name="Chan C."/>
        </authorList>
    </citation>
    <scope>NUCLEOTIDE SEQUENCE [LARGE SCALE GENOMIC DNA]</scope>
</reference>
<keyword evidence="6" id="KW-1185">Reference proteome</keyword>
<sequence length="309" mass="34182">MGTRFPAFFGKVEASGSPLAATWFQRVGNMSRMWLLLTLLTGAAAQAANEVGLSLSKAAKVSNSASAQAHAEIATMTSELKLKQKQYSSAKVQVEQLIKKEKTLAKHTDQLEHQESRMEERLKAQGSASNKVTLARAQAQALQKKVLSTEAAVATVQQAIRHQQDALKSSEEELQRIKRKEEDFSEGTRLAVMKSNKLEQSLKEARTELQKQKANLTEQHETARAAEARRDHAHHEERDKANAAPSSLESHRGQVKPINAHSINLAEQDVKHAENQLKDAQRQFKELRQQNPEGSAGGIFANLLGPFAR</sequence>
<reference evidence="4" key="1">
    <citation type="submission" date="2022-10" db="EMBL/GenBank/DDBJ databases">
        <authorList>
            <person name="Chen Y."/>
            <person name="Dougan E. K."/>
            <person name="Chan C."/>
            <person name="Rhodes N."/>
            <person name="Thang M."/>
        </authorList>
    </citation>
    <scope>NUCLEOTIDE SEQUENCE</scope>
</reference>
<keyword evidence="1" id="KW-0175">Coiled coil</keyword>
<dbReference type="Proteomes" id="UP001152797">
    <property type="component" value="Unassembled WGS sequence"/>
</dbReference>
<evidence type="ECO:0000313" key="6">
    <source>
        <dbReference type="Proteomes" id="UP001152797"/>
    </source>
</evidence>
<dbReference type="AlphaFoldDB" id="A0A9P1GHZ6"/>
<dbReference type="EMBL" id="CAMXCT030004968">
    <property type="protein sequence ID" value="CAL4798231.1"/>
    <property type="molecule type" value="Genomic_DNA"/>
</dbReference>
<comment type="caution">
    <text evidence="4">The sequence shown here is derived from an EMBL/GenBank/DDBJ whole genome shotgun (WGS) entry which is preliminary data.</text>
</comment>
<accession>A0A9P1GHZ6</accession>
<dbReference type="EMBL" id="CAMXCT010004968">
    <property type="protein sequence ID" value="CAI4010919.1"/>
    <property type="molecule type" value="Genomic_DNA"/>
</dbReference>
<feature type="coiled-coil region" evidence="1">
    <location>
        <begin position="80"/>
        <end position="117"/>
    </location>
</feature>
<name>A0A9P1GHZ6_9DINO</name>
<feature type="signal peptide" evidence="3">
    <location>
        <begin position="1"/>
        <end position="45"/>
    </location>
</feature>
<feature type="chain" id="PRO_5043272825" evidence="3">
    <location>
        <begin position="46"/>
        <end position="309"/>
    </location>
</feature>
<evidence type="ECO:0000256" key="1">
    <source>
        <dbReference type="SAM" id="Coils"/>
    </source>
</evidence>
<evidence type="ECO:0000256" key="2">
    <source>
        <dbReference type="SAM" id="MobiDB-lite"/>
    </source>
</evidence>
<dbReference type="OrthoDB" id="447661at2759"/>
<evidence type="ECO:0000313" key="4">
    <source>
        <dbReference type="EMBL" id="CAI4010919.1"/>
    </source>
</evidence>
<feature type="region of interest" description="Disordered" evidence="2">
    <location>
        <begin position="206"/>
        <end position="254"/>
    </location>
</feature>
<dbReference type="EMBL" id="CAMXCT020004968">
    <property type="protein sequence ID" value="CAL1164294.1"/>
    <property type="molecule type" value="Genomic_DNA"/>
</dbReference>
<gene>
    <name evidence="4" type="ORF">C1SCF055_LOCUS36138</name>
</gene>
<evidence type="ECO:0000256" key="3">
    <source>
        <dbReference type="SAM" id="SignalP"/>
    </source>
</evidence>
<organism evidence="4">
    <name type="scientific">Cladocopium goreaui</name>
    <dbReference type="NCBI Taxonomy" id="2562237"/>
    <lineage>
        <taxon>Eukaryota</taxon>
        <taxon>Sar</taxon>
        <taxon>Alveolata</taxon>
        <taxon>Dinophyceae</taxon>
        <taxon>Suessiales</taxon>
        <taxon>Symbiodiniaceae</taxon>
        <taxon>Cladocopium</taxon>
    </lineage>
</organism>
<proteinExistence type="predicted"/>
<keyword evidence="3" id="KW-0732">Signal</keyword>
<feature type="coiled-coil region" evidence="1">
    <location>
        <begin position="263"/>
        <end position="290"/>
    </location>
</feature>
<evidence type="ECO:0000313" key="5">
    <source>
        <dbReference type="EMBL" id="CAL4798231.1"/>
    </source>
</evidence>
<protein>
    <submittedName>
        <fullName evidence="5">Calpain-15</fullName>
    </submittedName>
</protein>
<feature type="compositionally biased region" description="Basic and acidic residues" evidence="2">
    <location>
        <begin position="218"/>
        <end position="241"/>
    </location>
</feature>